<organism evidence="3">
    <name type="scientific">Cucumis melo</name>
    <name type="common">Muskmelon</name>
    <dbReference type="NCBI Taxonomy" id="3656"/>
    <lineage>
        <taxon>Eukaryota</taxon>
        <taxon>Viridiplantae</taxon>
        <taxon>Streptophyta</taxon>
        <taxon>Embryophyta</taxon>
        <taxon>Tracheophyta</taxon>
        <taxon>Spermatophyta</taxon>
        <taxon>Magnoliopsida</taxon>
        <taxon>eudicotyledons</taxon>
        <taxon>Gunneridae</taxon>
        <taxon>Pentapetalae</taxon>
        <taxon>rosids</taxon>
        <taxon>fabids</taxon>
        <taxon>Cucurbitales</taxon>
        <taxon>Cucurbitaceae</taxon>
        <taxon>Benincaseae</taxon>
        <taxon>Cucumis</taxon>
    </lineage>
</organism>
<name>A0A9I9DZ98_CUCME</name>
<accession>A0A9I9DZ98</accession>
<dbReference type="AlphaFoldDB" id="A0A9I9DZ98"/>
<feature type="domain" description="Peptidase S9 prolyl oligopeptidase catalytic" evidence="2">
    <location>
        <begin position="197"/>
        <end position="311"/>
    </location>
</feature>
<dbReference type="Pfam" id="PF00326">
    <property type="entry name" value="Peptidase_S9"/>
    <property type="match status" value="1"/>
</dbReference>
<feature type="compositionally biased region" description="Basic and acidic residues" evidence="1">
    <location>
        <begin position="353"/>
        <end position="392"/>
    </location>
</feature>
<dbReference type="PANTHER" id="PTHR12277:SF154">
    <property type="entry name" value="ALPHA_BETA-HYDROLASES SUPERFAMILY PROTEIN"/>
    <property type="match status" value="1"/>
</dbReference>
<dbReference type="PANTHER" id="PTHR12277">
    <property type="entry name" value="ALPHA/BETA HYDROLASE DOMAIN-CONTAINING PROTEIN"/>
    <property type="match status" value="1"/>
</dbReference>
<evidence type="ECO:0000259" key="2">
    <source>
        <dbReference type="Pfam" id="PF00326"/>
    </source>
</evidence>
<evidence type="ECO:0000256" key="1">
    <source>
        <dbReference type="SAM" id="MobiDB-lite"/>
    </source>
</evidence>
<dbReference type="Gramene" id="MELO3C026240.2.1">
    <property type="protein sequence ID" value="MELO3C026240.2.1"/>
    <property type="gene ID" value="MELO3C026240.2"/>
</dbReference>
<protein>
    <recommendedName>
        <fullName evidence="2">Peptidase S9 prolyl oligopeptidase catalytic domain-containing protein</fullName>
    </recommendedName>
</protein>
<dbReference type="GO" id="GO:0008236">
    <property type="term" value="F:serine-type peptidase activity"/>
    <property type="evidence" value="ECO:0007669"/>
    <property type="project" value="InterPro"/>
</dbReference>
<dbReference type="SUPFAM" id="SSF53474">
    <property type="entry name" value="alpha/beta-Hydrolases"/>
    <property type="match status" value="1"/>
</dbReference>
<dbReference type="InterPro" id="IPR029058">
    <property type="entry name" value="AB_hydrolase_fold"/>
</dbReference>
<dbReference type="Gene3D" id="3.40.50.1820">
    <property type="entry name" value="alpha/beta hydrolase"/>
    <property type="match status" value="1"/>
</dbReference>
<feature type="region of interest" description="Disordered" evidence="1">
    <location>
        <begin position="342"/>
        <end position="393"/>
    </location>
</feature>
<reference evidence="3" key="1">
    <citation type="submission" date="2023-03" db="UniProtKB">
        <authorList>
            <consortium name="EnsemblPlants"/>
        </authorList>
    </citation>
    <scope>IDENTIFICATION</scope>
</reference>
<dbReference type="GO" id="GO:0006508">
    <property type="term" value="P:proteolysis"/>
    <property type="evidence" value="ECO:0007669"/>
    <property type="project" value="InterPro"/>
</dbReference>
<dbReference type="InterPro" id="IPR001375">
    <property type="entry name" value="Peptidase_S9_cat"/>
</dbReference>
<sequence>MGGVTSSMAAKFAFFPPNPPSYKILKDQPTGLLLLDPFPHRENVDVWKLPTRKGNEIVAVYIRYPMATSTLLYSHGNAADVGQMYELFIELSIHLRVNLLGHSAGVYSLSFFLSCPLIVFLFCILPQHGEYETSSSTTVQIGTKFERLKNHVPNLPDKMRNGKYEPQTFTVYSTVVGLRLKYDYSGYGQSTGKPSEHNTYADIEAAYKCLEEKYGAKQEEIILYGQSVGSGPTLDLAARLPRLRAVVLHSPILSGLRVMYPVKRTYWFDIYKNIDKIPYVKCPVLVIHGTSDDVVDFSHGKQLWELCQEKYEPLWLKGGNHCDLELFPEYIRHLKKFVSTVERSPSRRNGSRKSTDRMEQSRRSTDCFEAPRRSTDRREKPRKSVDRLDKSRPQGYKFNNIEKLEKLKISIDQVERSRRSVEFYEKPRRSIDQQFEKARKSVDWLDRIRAG</sequence>
<evidence type="ECO:0000313" key="3">
    <source>
        <dbReference type="EnsemblPlants" id="MELO3C026240.2.1"/>
    </source>
</evidence>
<proteinExistence type="predicted"/>
<dbReference type="EnsemblPlants" id="MELO3C026240.2.1">
    <property type="protein sequence ID" value="MELO3C026240.2.1"/>
    <property type="gene ID" value="MELO3C026240.2"/>
</dbReference>